<evidence type="ECO:0000256" key="2">
    <source>
        <dbReference type="PROSITE-ProRule" id="PRU00169"/>
    </source>
</evidence>
<name>A0ABZ2KRM7_9BACT</name>
<keyword evidence="5" id="KW-1185">Reference proteome</keyword>
<organism evidence="4 5">
    <name type="scientific">Pendulispora rubella</name>
    <dbReference type="NCBI Taxonomy" id="2741070"/>
    <lineage>
        <taxon>Bacteria</taxon>
        <taxon>Pseudomonadati</taxon>
        <taxon>Myxococcota</taxon>
        <taxon>Myxococcia</taxon>
        <taxon>Myxococcales</taxon>
        <taxon>Sorangiineae</taxon>
        <taxon>Pendulisporaceae</taxon>
        <taxon>Pendulispora</taxon>
    </lineage>
</organism>
<protein>
    <submittedName>
        <fullName evidence="4">Response regulator</fullName>
    </submittedName>
</protein>
<evidence type="ECO:0000259" key="3">
    <source>
        <dbReference type="PROSITE" id="PS50110"/>
    </source>
</evidence>
<dbReference type="SUPFAM" id="SSF52172">
    <property type="entry name" value="CheY-like"/>
    <property type="match status" value="1"/>
</dbReference>
<reference evidence="4" key="1">
    <citation type="submission" date="2021-12" db="EMBL/GenBank/DDBJ databases">
        <title>Discovery of the Pendulisporaceae a myxobacterial family with distinct sporulation behavior and unique specialized metabolism.</title>
        <authorList>
            <person name="Garcia R."/>
            <person name="Popoff A."/>
            <person name="Bader C.D."/>
            <person name="Loehr J."/>
            <person name="Walesch S."/>
            <person name="Walt C."/>
            <person name="Boldt J."/>
            <person name="Bunk B."/>
            <person name="Haeckl F.J.F.P.J."/>
            <person name="Gunesch A.P."/>
            <person name="Birkelbach J."/>
            <person name="Nuebel U."/>
            <person name="Pietschmann T."/>
            <person name="Bach T."/>
            <person name="Mueller R."/>
        </authorList>
    </citation>
    <scope>NUCLEOTIDE SEQUENCE</scope>
    <source>
        <strain evidence="4">MSr11367</strain>
    </source>
</reference>
<dbReference type="Gene3D" id="3.40.50.2300">
    <property type="match status" value="1"/>
</dbReference>
<keyword evidence="1 2" id="KW-0597">Phosphoprotein</keyword>
<accession>A0ABZ2KRM7</accession>
<dbReference type="PANTHER" id="PTHR44591">
    <property type="entry name" value="STRESS RESPONSE REGULATOR PROTEIN 1"/>
    <property type="match status" value="1"/>
</dbReference>
<dbReference type="SMART" id="SM00448">
    <property type="entry name" value="REC"/>
    <property type="match status" value="1"/>
</dbReference>
<dbReference type="InterPro" id="IPR050595">
    <property type="entry name" value="Bact_response_regulator"/>
</dbReference>
<feature type="modified residue" description="4-aspartylphosphate" evidence="2">
    <location>
        <position position="66"/>
    </location>
</feature>
<dbReference type="InterPro" id="IPR001789">
    <property type="entry name" value="Sig_transdc_resp-reg_receiver"/>
</dbReference>
<evidence type="ECO:0000256" key="1">
    <source>
        <dbReference type="ARBA" id="ARBA00022553"/>
    </source>
</evidence>
<evidence type="ECO:0000313" key="4">
    <source>
        <dbReference type="EMBL" id="WXB01313.1"/>
    </source>
</evidence>
<gene>
    <name evidence="4" type="ORF">LVJ94_30890</name>
</gene>
<sequence>MDRPGGLPNPDVRRRPRILAVDDDPLQLDLLFRGLTLEGFEVATHEGPIGVTNMVRAFQPDIVLLDLNIPSLRGDRLIELIRRTAGPNTKYFLLSASDESELRLRAAETSAHGWLSKSLPMNEIAHRLRSMLSPSSTGSFLGLNDGPPSRRIR</sequence>
<dbReference type="InterPro" id="IPR011006">
    <property type="entry name" value="CheY-like_superfamily"/>
</dbReference>
<feature type="domain" description="Response regulatory" evidence="3">
    <location>
        <begin position="17"/>
        <end position="132"/>
    </location>
</feature>
<dbReference type="Proteomes" id="UP001374803">
    <property type="component" value="Chromosome"/>
</dbReference>
<dbReference type="RefSeq" id="WP_394830922.1">
    <property type="nucleotide sequence ID" value="NZ_CP089929.1"/>
</dbReference>
<proteinExistence type="predicted"/>
<dbReference type="PROSITE" id="PS50110">
    <property type="entry name" value="RESPONSE_REGULATORY"/>
    <property type="match status" value="1"/>
</dbReference>
<evidence type="ECO:0000313" key="5">
    <source>
        <dbReference type="Proteomes" id="UP001374803"/>
    </source>
</evidence>
<dbReference type="Pfam" id="PF00072">
    <property type="entry name" value="Response_reg"/>
    <property type="match status" value="1"/>
</dbReference>
<dbReference type="EMBL" id="CP089983">
    <property type="protein sequence ID" value="WXB01313.1"/>
    <property type="molecule type" value="Genomic_DNA"/>
</dbReference>
<dbReference type="PANTHER" id="PTHR44591:SF3">
    <property type="entry name" value="RESPONSE REGULATORY DOMAIN-CONTAINING PROTEIN"/>
    <property type="match status" value="1"/>
</dbReference>